<dbReference type="Pfam" id="PF21337">
    <property type="entry name" value="Peptidase_M17_N_1"/>
    <property type="match status" value="1"/>
</dbReference>
<sequence length="456" mass="49031">MDNLFVTAAHKNEKVLAVHCVSKKDIGAIPKHAKSWADLNGFDGAVGYVLLVPAQSGEGLDSALLGIGEGDDPFVTGALADKLPDGPFSFASLAGLDNRLAAIGFGLGSYRFDVYKKINRRQPQLVLDDALNRDDILRQVQSSFLARDLINTPADDMGPDEIEGASRKLAKKYKATIKVIKGDDLLSKNFPMIHAVGRAATKAPRLIDMSWGDKKAPKLTLVGKGVAFDTGGLDIKPASSMRNMKKDMGGAANVLALARIIMDAKLNVRLRVLIPAVENAIAGNAFRPGDILRSRKGLTVEIGHTDAEGRLVLGDALALACEEKPDLVIDMATLTGAARVALGPELPPYYTNDKSFASAVDEAALSERDPLWRMPLWQSYNKALASNVADLNNVTTDGFAGSITAGLFLERFVEPAISWAHFDIFGWNPSKKPHSPIGGEAQCIRAIFASLQKRYT</sequence>
<dbReference type="GO" id="GO:0030145">
    <property type="term" value="F:manganese ion binding"/>
    <property type="evidence" value="ECO:0007669"/>
    <property type="project" value="InterPro"/>
</dbReference>
<proteinExistence type="inferred from homology"/>
<dbReference type="EMBL" id="JXMU01000007">
    <property type="protein sequence ID" value="KPB01974.1"/>
    <property type="molecule type" value="Genomic_DNA"/>
</dbReference>
<evidence type="ECO:0000259" key="6">
    <source>
        <dbReference type="Pfam" id="PF00883"/>
    </source>
</evidence>
<protein>
    <submittedName>
        <fullName evidence="8">Cytochrome C oxidase subunit II</fullName>
    </submittedName>
</protein>
<keyword evidence="2" id="KW-0031">Aminopeptidase</keyword>
<keyword evidence="5" id="KW-0464">Manganese</keyword>
<evidence type="ECO:0000313" key="8">
    <source>
        <dbReference type="EMBL" id="KPB01974.1"/>
    </source>
</evidence>
<dbReference type="InterPro" id="IPR048816">
    <property type="entry name" value="Peptidase_M17_N_1"/>
</dbReference>
<reference evidence="8 9" key="1">
    <citation type="submission" date="2015-01" db="EMBL/GenBank/DDBJ databases">
        <title>Ahrensia donghaiensis sp. nov., a novel dimethylsulphoniopropionate-cleavage bacterium isolated from seawater and emended descriptions of the genus Ahrensia and Ahrensia kielensis.</title>
        <authorList>
            <person name="Liu J."/>
        </authorList>
    </citation>
    <scope>NUCLEOTIDE SEQUENCE [LARGE SCALE GENOMIC DNA]</scope>
    <source>
        <strain evidence="8 9">LZD062</strain>
    </source>
</reference>
<organism evidence="8 9">
    <name type="scientific">Ahrensia marina</name>
    <dbReference type="NCBI Taxonomy" id="1514904"/>
    <lineage>
        <taxon>Bacteria</taxon>
        <taxon>Pseudomonadati</taxon>
        <taxon>Pseudomonadota</taxon>
        <taxon>Alphaproteobacteria</taxon>
        <taxon>Hyphomicrobiales</taxon>
        <taxon>Ahrensiaceae</taxon>
        <taxon>Ahrensia</taxon>
    </lineage>
</organism>
<name>A0A0N0VM33_9HYPH</name>
<keyword evidence="4" id="KW-0378">Hydrolase</keyword>
<dbReference type="InterPro" id="IPR043472">
    <property type="entry name" value="Macro_dom-like"/>
</dbReference>
<evidence type="ECO:0000256" key="2">
    <source>
        <dbReference type="ARBA" id="ARBA00022438"/>
    </source>
</evidence>
<evidence type="ECO:0000256" key="4">
    <source>
        <dbReference type="ARBA" id="ARBA00022801"/>
    </source>
</evidence>
<dbReference type="PANTHER" id="PTHR11963">
    <property type="entry name" value="LEUCINE AMINOPEPTIDASE-RELATED"/>
    <property type="match status" value="1"/>
</dbReference>
<feature type="domain" description="Cytosol aminopeptidase" evidence="6">
    <location>
        <begin position="145"/>
        <end position="444"/>
    </location>
</feature>
<dbReference type="PRINTS" id="PR00481">
    <property type="entry name" value="LAMNOPPTDASE"/>
</dbReference>
<evidence type="ECO:0000256" key="5">
    <source>
        <dbReference type="ARBA" id="ARBA00023211"/>
    </source>
</evidence>
<dbReference type="Pfam" id="PF00883">
    <property type="entry name" value="Peptidase_M17"/>
    <property type="match status" value="1"/>
</dbReference>
<gene>
    <name evidence="8" type="ORF">SU32_06385</name>
</gene>
<keyword evidence="3" id="KW-0645">Protease</keyword>
<dbReference type="Gene3D" id="3.40.630.10">
    <property type="entry name" value="Zn peptidases"/>
    <property type="match status" value="1"/>
</dbReference>
<dbReference type="InterPro" id="IPR000819">
    <property type="entry name" value="Peptidase_M17_C"/>
</dbReference>
<comment type="similarity">
    <text evidence="1">Belongs to the peptidase M17 family.</text>
</comment>
<dbReference type="SUPFAM" id="SSF53187">
    <property type="entry name" value="Zn-dependent exopeptidases"/>
    <property type="match status" value="1"/>
</dbReference>
<dbReference type="PANTHER" id="PTHR11963:SF20">
    <property type="entry name" value="PEPTIDASE B"/>
    <property type="match status" value="1"/>
</dbReference>
<dbReference type="Gene3D" id="3.40.220.10">
    <property type="entry name" value="Leucine Aminopeptidase, subunit E, domain 1"/>
    <property type="match status" value="1"/>
</dbReference>
<dbReference type="GO" id="GO:0006508">
    <property type="term" value="P:proteolysis"/>
    <property type="evidence" value="ECO:0007669"/>
    <property type="project" value="UniProtKB-KW"/>
</dbReference>
<dbReference type="GO" id="GO:0005737">
    <property type="term" value="C:cytoplasm"/>
    <property type="evidence" value="ECO:0007669"/>
    <property type="project" value="InterPro"/>
</dbReference>
<feature type="domain" description="M17 aminopeptidase N-terminal" evidence="7">
    <location>
        <begin position="32"/>
        <end position="127"/>
    </location>
</feature>
<evidence type="ECO:0000259" key="7">
    <source>
        <dbReference type="Pfam" id="PF21337"/>
    </source>
</evidence>
<keyword evidence="9" id="KW-1185">Reference proteome</keyword>
<evidence type="ECO:0000313" key="9">
    <source>
        <dbReference type="Proteomes" id="UP000038011"/>
    </source>
</evidence>
<dbReference type="CDD" id="cd00433">
    <property type="entry name" value="Peptidase_M17"/>
    <property type="match status" value="1"/>
</dbReference>
<dbReference type="AlphaFoldDB" id="A0A0N0VM33"/>
<accession>A0A0N0VM33</accession>
<evidence type="ECO:0000256" key="3">
    <source>
        <dbReference type="ARBA" id="ARBA00022670"/>
    </source>
</evidence>
<dbReference type="Proteomes" id="UP000038011">
    <property type="component" value="Unassembled WGS sequence"/>
</dbReference>
<dbReference type="GO" id="GO:0070006">
    <property type="term" value="F:metalloaminopeptidase activity"/>
    <property type="evidence" value="ECO:0007669"/>
    <property type="project" value="InterPro"/>
</dbReference>
<dbReference type="InterPro" id="IPR011356">
    <property type="entry name" value="Leucine_aapep/pepB"/>
</dbReference>
<dbReference type="PATRIC" id="fig|1514904.3.peg.3310"/>
<comment type="caution">
    <text evidence="8">The sequence shown here is derived from an EMBL/GenBank/DDBJ whole genome shotgun (WGS) entry which is preliminary data.</text>
</comment>
<evidence type="ECO:0000256" key="1">
    <source>
        <dbReference type="ARBA" id="ARBA00009528"/>
    </source>
</evidence>
<dbReference type="STRING" id="1514904.SU32_06385"/>